<dbReference type="EMBL" id="FP929056">
    <property type="protein sequence ID" value="CBL27769.1"/>
    <property type="molecule type" value="Genomic_DNA"/>
</dbReference>
<keyword evidence="1" id="KW-0472">Membrane</keyword>
<dbReference type="AlphaFoldDB" id="A0AB94IVK6"/>
<feature type="transmembrane region" description="Helical" evidence="1">
    <location>
        <begin position="170"/>
        <end position="188"/>
    </location>
</feature>
<dbReference type="RefSeq" id="WP_015555916.1">
    <property type="nucleotide sequence ID" value="NC_021038.1"/>
</dbReference>
<proteinExistence type="predicted"/>
<feature type="transmembrane region" description="Helical" evidence="1">
    <location>
        <begin position="129"/>
        <end position="150"/>
    </location>
</feature>
<organism evidence="2 3">
    <name type="scientific">Fretibacterium fastidiosum</name>
    <dbReference type="NCBI Taxonomy" id="651822"/>
    <lineage>
        <taxon>Bacteria</taxon>
        <taxon>Thermotogati</taxon>
        <taxon>Synergistota</taxon>
        <taxon>Synergistia</taxon>
        <taxon>Synergistales</taxon>
        <taxon>Aminobacteriaceae</taxon>
        <taxon>Fretibacterium</taxon>
    </lineage>
</organism>
<reference evidence="3" key="1">
    <citation type="submission" date="2010-03" db="EMBL/GenBank/DDBJ databases">
        <title>The genome sequence of Synergistetes sp. SGP1.</title>
        <authorList>
            <consortium name="metaHIT consortium -- http://www.metahit.eu/"/>
            <person name="Pajon A."/>
            <person name="Turner K."/>
            <person name="Parkhill J."/>
            <person name="Wade W."/>
            <person name="Vartoukian S."/>
        </authorList>
    </citation>
    <scope>NUCLEOTIDE SEQUENCE [LARGE SCALE GENOMIC DNA]</scope>
    <source>
        <strain evidence="3">SGP1</strain>
    </source>
</reference>
<feature type="transmembrane region" description="Helical" evidence="1">
    <location>
        <begin position="195"/>
        <end position="216"/>
    </location>
</feature>
<evidence type="ECO:0000313" key="2">
    <source>
        <dbReference type="EMBL" id="CBL27769.1"/>
    </source>
</evidence>
<accession>A0AB94IVK6</accession>
<feature type="transmembrane region" description="Helical" evidence="1">
    <location>
        <begin position="15"/>
        <end position="36"/>
    </location>
</feature>
<sequence>MSEHDHMAEWKKGSILIGAPTNLIAAATAFIPVLWLCSTHHCWPDWNVVLTAWGMTAASFGAFYLVEPISYYAALGMAGTYLGFLSGNIGNMRVPVAALALEATDSQPGTIQAEIASTMAICGSIIMNLFFTTLAAVVGTAVVAVLPKFIVTGLTKYSAAAIFGGTLGNFAIKYPLVGVFALGLPLLLHWAIPSIAAWLLIVISVFGSITFARVLYGMGMGK</sequence>
<protein>
    <submittedName>
        <fullName evidence="2">Uncharacterized protein</fullName>
    </submittedName>
</protein>
<name>A0AB94IVK6_9BACT</name>
<evidence type="ECO:0000313" key="3">
    <source>
        <dbReference type="Proteomes" id="UP000008957"/>
    </source>
</evidence>
<keyword evidence="1" id="KW-1133">Transmembrane helix</keyword>
<keyword evidence="3" id="KW-1185">Reference proteome</keyword>
<evidence type="ECO:0000256" key="1">
    <source>
        <dbReference type="SAM" id="Phobius"/>
    </source>
</evidence>
<reference evidence="2 3" key="2">
    <citation type="submission" date="2010-03" db="EMBL/GenBank/DDBJ databases">
        <authorList>
            <person name="Pajon A."/>
        </authorList>
    </citation>
    <scope>NUCLEOTIDE SEQUENCE [LARGE SCALE GENOMIC DNA]</scope>
    <source>
        <strain evidence="2 3">SGP1</strain>
    </source>
</reference>
<gene>
    <name evidence="2" type="ORF">SY1_02480</name>
</gene>
<keyword evidence="1" id="KW-0812">Transmembrane</keyword>
<feature type="transmembrane region" description="Helical" evidence="1">
    <location>
        <begin position="48"/>
        <end position="65"/>
    </location>
</feature>
<dbReference type="Proteomes" id="UP000008957">
    <property type="component" value="Chromosome"/>
</dbReference>
<dbReference type="KEGG" id="sbr:SY1_02480"/>